<dbReference type="GO" id="GO:0005634">
    <property type="term" value="C:nucleus"/>
    <property type="evidence" value="ECO:0007669"/>
    <property type="project" value="UniProtKB-SubCell"/>
</dbReference>
<organism evidence="18 19">
    <name type="scientific">Morella rubra</name>
    <name type="common">Chinese bayberry</name>
    <dbReference type="NCBI Taxonomy" id="262757"/>
    <lineage>
        <taxon>Eukaryota</taxon>
        <taxon>Viridiplantae</taxon>
        <taxon>Streptophyta</taxon>
        <taxon>Embryophyta</taxon>
        <taxon>Tracheophyta</taxon>
        <taxon>Spermatophyta</taxon>
        <taxon>Magnoliopsida</taxon>
        <taxon>eudicotyledons</taxon>
        <taxon>Gunneridae</taxon>
        <taxon>Pentapetalae</taxon>
        <taxon>rosids</taxon>
        <taxon>fabids</taxon>
        <taxon>Fagales</taxon>
        <taxon>Myricaceae</taxon>
        <taxon>Morella</taxon>
    </lineage>
</organism>
<evidence type="ECO:0000256" key="10">
    <source>
        <dbReference type="ARBA" id="ARBA00022723"/>
    </source>
</evidence>
<dbReference type="PANTHER" id="PTHR10797">
    <property type="entry name" value="CCR4-NOT TRANSCRIPTION COMPLEX SUBUNIT"/>
    <property type="match status" value="1"/>
</dbReference>
<keyword evidence="10" id="KW-0479">Metal-binding</keyword>
<accession>A0A6A1W063</accession>
<comment type="similarity">
    <text evidence="5">Belongs to the CAF1 family.</text>
</comment>
<proteinExistence type="inferred from homology"/>
<evidence type="ECO:0000256" key="6">
    <source>
        <dbReference type="ARBA" id="ARBA00011757"/>
    </source>
</evidence>
<dbReference type="GO" id="GO:0005737">
    <property type="term" value="C:cytoplasm"/>
    <property type="evidence" value="ECO:0007669"/>
    <property type="project" value="UniProtKB-SubCell"/>
</dbReference>
<dbReference type="EMBL" id="RXIC02000021">
    <property type="protein sequence ID" value="KAB1218634.1"/>
    <property type="molecule type" value="Genomic_DNA"/>
</dbReference>
<comment type="catalytic activity">
    <reaction evidence="1">
        <text>Exonucleolytic cleavage of poly(A) to 5'-AMP.</text>
        <dbReference type="EC" id="3.1.13.4"/>
    </reaction>
</comment>
<evidence type="ECO:0000256" key="13">
    <source>
        <dbReference type="ARBA" id="ARBA00022884"/>
    </source>
</evidence>
<keyword evidence="16" id="KW-0539">Nucleus</keyword>
<comment type="subunit">
    <text evidence="6">Component of the CCR4-NOT complex, at least composed of CRR4 and CAF1 proteins.</text>
</comment>
<dbReference type="InterPro" id="IPR036397">
    <property type="entry name" value="RNaseH_sf"/>
</dbReference>
<dbReference type="AlphaFoldDB" id="A0A6A1W063"/>
<keyword evidence="11" id="KW-0378">Hydrolase</keyword>
<evidence type="ECO:0000256" key="9">
    <source>
        <dbReference type="ARBA" id="ARBA00022722"/>
    </source>
</evidence>
<comment type="function">
    <text evidence="17">Ubiquitous transcription factor required for a diverse set of processes. It is a component of the CCR4 complex involved in the control of gene expression.</text>
</comment>
<dbReference type="GO" id="GO:0030014">
    <property type="term" value="C:CCR4-NOT complex"/>
    <property type="evidence" value="ECO:0007669"/>
    <property type="project" value="InterPro"/>
</dbReference>
<dbReference type="OrthoDB" id="1896853at2759"/>
<dbReference type="InterPro" id="IPR006941">
    <property type="entry name" value="RNase_CAF1"/>
</dbReference>
<comment type="subcellular location">
    <subcellularLocation>
        <location evidence="4">Cytoplasm</location>
    </subcellularLocation>
    <subcellularLocation>
        <location evidence="3">Nucleus</location>
    </subcellularLocation>
</comment>
<dbReference type="GO" id="GO:0004535">
    <property type="term" value="F:poly(A)-specific ribonuclease activity"/>
    <property type="evidence" value="ECO:0007669"/>
    <property type="project" value="UniProtKB-EC"/>
</dbReference>
<evidence type="ECO:0000256" key="8">
    <source>
        <dbReference type="ARBA" id="ARBA00022490"/>
    </source>
</evidence>
<evidence type="ECO:0000256" key="11">
    <source>
        <dbReference type="ARBA" id="ARBA00022801"/>
    </source>
</evidence>
<protein>
    <recommendedName>
        <fullName evidence="7">poly(A)-specific ribonuclease</fullName>
        <ecNumber evidence="7">3.1.13.4</ecNumber>
    </recommendedName>
</protein>
<evidence type="ECO:0000256" key="12">
    <source>
        <dbReference type="ARBA" id="ARBA00022839"/>
    </source>
</evidence>
<dbReference type="InterPro" id="IPR039637">
    <property type="entry name" value="CNOT7/CNOT8/Pop2"/>
</dbReference>
<keyword evidence="14" id="KW-0805">Transcription regulation</keyword>
<evidence type="ECO:0000256" key="17">
    <source>
        <dbReference type="ARBA" id="ARBA00025148"/>
    </source>
</evidence>
<comment type="cofactor">
    <cofactor evidence="2">
        <name>a divalent metal cation</name>
        <dbReference type="ChEBI" id="CHEBI:60240"/>
    </cofactor>
</comment>
<evidence type="ECO:0000256" key="14">
    <source>
        <dbReference type="ARBA" id="ARBA00023015"/>
    </source>
</evidence>
<evidence type="ECO:0000256" key="1">
    <source>
        <dbReference type="ARBA" id="ARBA00001663"/>
    </source>
</evidence>
<evidence type="ECO:0000313" key="18">
    <source>
        <dbReference type="EMBL" id="KAB1218634.1"/>
    </source>
</evidence>
<evidence type="ECO:0000256" key="3">
    <source>
        <dbReference type="ARBA" id="ARBA00004123"/>
    </source>
</evidence>
<name>A0A6A1W063_9ROSI</name>
<evidence type="ECO:0000256" key="16">
    <source>
        <dbReference type="ARBA" id="ARBA00023242"/>
    </source>
</evidence>
<dbReference type="GO" id="GO:0003723">
    <property type="term" value="F:RNA binding"/>
    <property type="evidence" value="ECO:0007669"/>
    <property type="project" value="UniProtKB-KW"/>
</dbReference>
<evidence type="ECO:0000256" key="7">
    <source>
        <dbReference type="ARBA" id="ARBA00012161"/>
    </source>
</evidence>
<dbReference type="GO" id="GO:0046872">
    <property type="term" value="F:metal ion binding"/>
    <property type="evidence" value="ECO:0007669"/>
    <property type="project" value="UniProtKB-KW"/>
</dbReference>
<dbReference type="Proteomes" id="UP000516437">
    <property type="component" value="Chromosome 3"/>
</dbReference>
<keyword evidence="19" id="KW-1185">Reference proteome</keyword>
<evidence type="ECO:0000256" key="5">
    <source>
        <dbReference type="ARBA" id="ARBA00008372"/>
    </source>
</evidence>
<evidence type="ECO:0000256" key="2">
    <source>
        <dbReference type="ARBA" id="ARBA00001968"/>
    </source>
</evidence>
<gene>
    <name evidence="18" type="ORF">CJ030_MR3G026514</name>
</gene>
<keyword evidence="15" id="KW-0804">Transcription</keyword>
<evidence type="ECO:0000313" key="19">
    <source>
        <dbReference type="Proteomes" id="UP000516437"/>
    </source>
</evidence>
<sequence length="707" mass="79713">MAPQLPVVVCEVWQDNLEQEFRTINDALLRYPLIAIDTEFPGTVYSQLGAFPGCALSPRIAPVVRYQVMKANVDATKIIQLGLSLCDAEGNLPNLGNGCCYVWEFNFRDFDVEWDLQNPDSIDLLESQGIDFAKNREKGIDSRDFARLIMSSGMLFGGSHSWITFHGDCDFGYLLKILTNKPLPSDLATFMRLVKNFFGPKVYDLKHMIKFCGGLSTRWGLERVSKVLRVDRSAGKSHQAGSDSLLTLQTFLKLKDVYFKDNNDFQYFLKNVELEAVGRKCNVVCTTKDERNPRASEGDLKMADYFFYRTFDVGKWIVSEDFADDIAGIKVDCFFNRRKDLKLINPPYLRKNIITGASSLGSSKLGFDRVGDNAAKDGKSSRSVIPADKESKKAMASLDEFGHISKESSVLRPKTSIHKDGPEPGQISCGLIHGRAEVRFSDGCLPKTESDTRPYKKRRLPLVGSSIDQKRECAEGEGFDGKATKACCKAVPELAGNGDVKTLCNMAEITRTPNADQNNIFRVVVCKELHTTDRGNWFKQPDLVWHAFMEKVNARMIERSTFSHSNYGMGGKAFVIFKTKVAADSAILEFERRWLILANGRYLILIFFILHLELFSFLSCDVLKFELSLLAEELLRQPGKPTNFLGHMVIPRIKHQQGRDERNAVSTSHSSQPNTLEYDLAMQWRGQQAQAKEMQGLRSRLKLAQKQ</sequence>
<keyword evidence="9" id="KW-0540">Nuclease</keyword>
<keyword evidence="13" id="KW-0694">RNA-binding</keyword>
<dbReference type="Pfam" id="PF04857">
    <property type="entry name" value="CAF1"/>
    <property type="match status" value="1"/>
</dbReference>
<dbReference type="EC" id="3.1.13.4" evidence="7"/>
<reference evidence="18 19" key="1">
    <citation type="journal article" date="2019" name="Plant Biotechnol. J.">
        <title>The red bayberry genome and genetic basis of sex determination.</title>
        <authorList>
            <person name="Jia H.M."/>
            <person name="Jia H.J."/>
            <person name="Cai Q.L."/>
            <person name="Wang Y."/>
            <person name="Zhao H.B."/>
            <person name="Yang W.F."/>
            <person name="Wang G.Y."/>
            <person name="Li Y.H."/>
            <person name="Zhan D.L."/>
            <person name="Shen Y.T."/>
            <person name="Niu Q.F."/>
            <person name="Chang L."/>
            <person name="Qiu J."/>
            <person name="Zhao L."/>
            <person name="Xie H.B."/>
            <person name="Fu W.Y."/>
            <person name="Jin J."/>
            <person name="Li X.W."/>
            <person name="Jiao Y."/>
            <person name="Zhou C.C."/>
            <person name="Tu T."/>
            <person name="Chai C.Y."/>
            <person name="Gao J.L."/>
            <person name="Fan L.J."/>
            <person name="van de Weg E."/>
            <person name="Wang J.Y."/>
            <person name="Gao Z.S."/>
        </authorList>
    </citation>
    <scope>NUCLEOTIDE SEQUENCE [LARGE SCALE GENOMIC DNA]</scope>
    <source>
        <tissue evidence="18">Leaves</tissue>
    </source>
</reference>
<evidence type="ECO:0000256" key="15">
    <source>
        <dbReference type="ARBA" id="ARBA00023163"/>
    </source>
</evidence>
<dbReference type="Gene3D" id="3.30.420.10">
    <property type="entry name" value="Ribonuclease H-like superfamily/Ribonuclease H"/>
    <property type="match status" value="1"/>
</dbReference>
<keyword evidence="8" id="KW-0963">Cytoplasm</keyword>
<evidence type="ECO:0000256" key="4">
    <source>
        <dbReference type="ARBA" id="ARBA00004496"/>
    </source>
</evidence>
<comment type="caution">
    <text evidence="18">The sequence shown here is derived from an EMBL/GenBank/DDBJ whole genome shotgun (WGS) entry which is preliminary data.</text>
</comment>
<keyword evidence="12" id="KW-0269">Exonuclease</keyword>
<dbReference type="SUPFAM" id="SSF53098">
    <property type="entry name" value="Ribonuclease H-like"/>
    <property type="match status" value="1"/>
</dbReference>
<dbReference type="InterPro" id="IPR012337">
    <property type="entry name" value="RNaseH-like_sf"/>
</dbReference>